<evidence type="ECO:0000313" key="4">
    <source>
        <dbReference type="EMBL" id="SNZ20713.1"/>
    </source>
</evidence>
<evidence type="ECO:0000256" key="2">
    <source>
        <dbReference type="ARBA" id="ARBA00022840"/>
    </source>
</evidence>
<keyword evidence="1" id="KW-0547">Nucleotide-binding</keyword>
<proteinExistence type="predicted"/>
<dbReference type="AlphaFoldDB" id="A0A285PHF7"/>
<dbReference type="OrthoDB" id="9783172at2"/>
<dbReference type="PANTHER" id="PTHR43384">
    <property type="entry name" value="SEPTUM SITE-DETERMINING PROTEIN MIND HOMOLOG, CHLOROPLASTIC-RELATED"/>
    <property type="match status" value="1"/>
</dbReference>
<organism evidence="4 5">
    <name type="scientific">Cohaesibacter gelatinilyticus</name>
    <dbReference type="NCBI Taxonomy" id="372072"/>
    <lineage>
        <taxon>Bacteria</taxon>
        <taxon>Pseudomonadati</taxon>
        <taxon>Pseudomonadota</taxon>
        <taxon>Alphaproteobacteria</taxon>
        <taxon>Hyphomicrobiales</taxon>
        <taxon>Cohaesibacteraceae</taxon>
    </lineage>
</organism>
<dbReference type="Pfam" id="PF13614">
    <property type="entry name" value="AAA_31"/>
    <property type="match status" value="1"/>
</dbReference>
<keyword evidence="5" id="KW-1185">Reference proteome</keyword>
<protein>
    <submittedName>
        <fullName evidence="4">Pilus assembly protein CpaE</fullName>
    </submittedName>
</protein>
<dbReference type="SUPFAM" id="SSF52540">
    <property type="entry name" value="P-loop containing nucleoside triphosphate hydrolases"/>
    <property type="match status" value="1"/>
</dbReference>
<reference evidence="4 5" key="1">
    <citation type="submission" date="2017-09" db="EMBL/GenBank/DDBJ databases">
        <authorList>
            <person name="Ehlers B."/>
            <person name="Leendertz F.H."/>
        </authorList>
    </citation>
    <scope>NUCLEOTIDE SEQUENCE [LARGE SCALE GENOMIC DNA]</scope>
    <source>
        <strain evidence="4 5">DSM 18289</strain>
    </source>
</reference>
<dbReference type="Proteomes" id="UP000219439">
    <property type="component" value="Unassembled WGS sequence"/>
</dbReference>
<dbReference type="PANTHER" id="PTHR43384:SF6">
    <property type="entry name" value="SEPTUM SITE-DETERMINING PROTEIN MIND HOMOLOG, CHLOROPLASTIC"/>
    <property type="match status" value="1"/>
</dbReference>
<dbReference type="GO" id="GO:0005524">
    <property type="term" value="F:ATP binding"/>
    <property type="evidence" value="ECO:0007669"/>
    <property type="project" value="UniProtKB-KW"/>
</dbReference>
<dbReference type="GO" id="GO:0051782">
    <property type="term" value="P:negative regulation of cell division"/>
    <property type="evidence" value="ECO:0007669"/>
    <property type="project" value="TreeGrafter"/>
</dbReference>
<dbReference type="Gene3D" id="3.40.50.2300">
    <property type="match status" value="1"/>
</dbReference>
<dbReference type="Gene3D" id="3.40.50.300">
    <property type="entry name" value="P-loop containing nucleotide triphosphate hydrolases"/>
    <property type="match status" value="1"/>
</dbReference>
<sequence length="435" mass="47736">MSEQPIPNTGFEIDSDYEAFEDEFSTGLNEDLTEVRPLPRISIQAFCESPQILSVIEEVKQDRRLARAHVKAVSGGISAATEFFYEAPTPNLIILEATQNYDQLIGELDQLANVCDAGTKVVLIGHVNDVHLYRDLVRRGVSEYVVAPVSPNDLIMVLSELYNDPDAAPLGRTIAFIGAKGGVGSSTVAHNIGWSISHHQSQDVIVADLDVPFGTAGLDFNQDPPQTIADAIKAADRLDDQYLERILTKCSERLSLLTAPAVLDNTTDFDGEFFSHMMELLQNSAPYTILDLPHLWTGWNKQLLLASDDIVITAMPDLANLRNVKNMLDLINQERNADRPPQLVINQTGIQKRPEIKAKDFAAALEYEDFYEISFDAAAFGMAANNGQMIGELGGTAKIAEILDGLAGSLTGRLEIQKQSKSLLAPLLQRFGKNK</sequence>
<accession>A0A285PHF7</accession>
<evidence type="ECO:0000259" key="3">
    <source>
        <dbReference type="Pfam" id="PF13614"/>
    </source>
</evidence>
<dbReference type="RefSeq" id="WP_097155072.1">
    <property type="nucleotide sequence ID" value="NZ_OBEL01000005.1"/>
</dbReference>
<dbReference type="GO" id="GO:0005829">
    <property type="term" value="C:cytosol"/>
    <property type="evidence" value="ECO:0007669"/>
    <property type="project" value="TreeGrafter"/>
</dbReference>
<evidence type="ECO:0000256" key="1">
    <source>
        <dbReference type="ARBA" id="ARBA00022741"/>
    </source>
</evidence>
<dbReference type="InterPro" id="IPR027417">
    <property type="entry name" value="P-loop_NTPase"/>
</dbReference>
<feature type="domain" description="AAA" evidence="3">
    <location>
        <begin position="172"/>
        <end position="334"/>
    </location>
</feature>
<dbReference type="InterPro" id="IPR050625">
    <property type="entry name" value="ParA/MinD_ATPase"/>
</dbReference>
<keyword evidence="2" id="KW-0067">ATP-binding</keyword>
<evidence type="ECO:0000313" key="5">
    <source>
        <dbReference type="Proteomes" id="UP000219439"/>
    </source>
</evidence>
<name>A0A285PHF7_9HYPH</name>
<gene>
    <name evidence="4" type="ORF">SAMN06265368_3823</name>
</gene>
<dbReference type="GO" id="GO:0009898">
    <property type="term" value="C:cytoplasmic side of plasma membrane"/>
    <property type="evidence" value="ECO:0007669"/>
    <property type="project" value="TreeGrafter"/>
</dbReference>
<dbReference type="EMBL" id="OBEL01000005">
    <property type="protein sequence ID" value="SNZ20713.1"/>
    <property type="molecule type" value="Genomic_DNA"/>
</dbReference>
<dbReference type="InterPro" id="IPR025669">
    <property type="entry name" value="AAA_dom"/>
</dbReference>
<dbReference type="GO" id="GO:0016887">
    <property type="term" value="F:ATP hydrolysis activity"/>
    <property type="evidence" value="ECO:0007669"/>
    <property type="project" value="TreeGrafter"/>
</dbReference>